<evidence type="ECO:0000313" key="3">
    <source>
        <dbReference type="Proteomes" id="UP000410492"/>
    </source>
</evidence>
<gene>
    <name evidence="2" type="ORF">CALMAC_LOCUS2590</name>
</gene>
<name>A0A653BP73_CALMS</name>
<accession>A0A653BP73</accession>
<feature type="region of interest" description="Disordered" evidence="1">
    <location>
        <begin position="215"/>
        <end position="271"/>
    </location>
</feature>
<sequence length="299" mass="33601">MSLSRAAERRSFPAIFAAVVALPLLMGGTARGQQAVLPFFEPGVGGDLSFFGEAYSLLFPVAKTAPPEVLVPAATHHGRWAQGYIPPVPVVQQNHIDVGQQMQKDYYAKLDKAARRGYNKGQYVDEALDKGNEDHVDEAGYEVDSGKKDKYLDEALHYKKQLEGRKGVKTAKFGEKKGHRRGHKTKGYHNKFHKDEYHKEHRFYDDVKKSGHHSKFGNFRSKYGKKEGGRRQGGRHKSGYHGDAYGKKGFSDKGHLDEEHKGYQRHGGREEYYKKHKDFGKQNTRVGGAVHAHQAAGKI</sequence>
<protein>
    <submittedName>
        <fullName evidence="2">Uncharacterized protein</fullName>
    </submittedName>
</protein>
<evidence type="ECO:0000313" key="2">
    <source>
        <dbReference type="EMBL" id="VEN37284.1"/>
    </source>
</evidence>
<dbReference type="Pfam" id="PF16009">
    <property type="entry name" value="DUF4779"/>
    <property type="match status" value="1"/>
</dbReference>
<evidence type="ECO:0000256" key="1">
    <source>
        <dbReference type="SAM" id="MobiDB-lite"/>
    </source>
</evidence>
<proteinExistence type="predicted"/>
<reference evidence="2 3" key="1">
    <citation type="submission" date="2019-01" db="EMBL/GenBank/DDBJ databases">
        <authorList>
            <person name="Sayadi A."/>
        </authorList>
    </citation>
    <scope>NUCLEOTIDE SEQUENCE [LARGE SCALE GENOMIC DNA]</scope>
</reference>
<dbReference type="InterPro" id="IPR031959">
    <property type="entry name" value="DUF4779"/>
</dbReference>
<dbReference type="EMBL" id="CAACVG010003225">
    <property type="protein sequence ID" value="VEN37284.1"/>
    <property type="molecule type" value="Genomic_DNA"/>
</dbReference>
<dbReference type="Proteomes" id="UP000410492">
    <property type="component" value="Unassembled WGS sequence"/>
</dbReference>
<keyword evidence="3" id="KW-1185">Reference proteome</keyword>
<dbReference type="OrthoDB" id="8119284at2759"/>
<dbReference type="AlphaFoldDB" id="A0A653BP73"/>
<organism evidence="2 3">
    <name type="scientific">Callosobruchus maculatus</name>
    <name type="common">Southern cowpea weevil</name>
    <name type="synonym">Pulse bruchid</name>
    <dbReference type="NCBI Taxonomy" id="64391"/>
    <lineage>
        <taxon>Eukaryota</taxon>
        <taxon>Metazoa</taxon>
        <taxon>Ecdysozoa</taxon>
        <taxon>Arthropoda</taxon>
        <taxon>Hexapoda</taxon>
        <taxon>Insecta</taxon>
        <taxon>Pterygota</taxon>
        <taxon>Neoptera</taxon>
        <taxon>Endopterygota</taxon>
        <taxon>Coleoptera</taxon>
        <taxon>Polyphaga</taxon>
        <taxon>Cucujiformia</taxon>
        <taxon>Chrysomeloidea</taxon>
        <taxon>Chrysomelidae</taxon>
        <taxon>Bruchinae</taxon>
        <taxon>Bruchini</taxon>
        <taxon>Callosobruchus</taxon>
    </lineage>
</organism>
<feature type="compositionally biased region" description="Basic and acidic residues" evidence="1">
    <location>
        <begin position="244"/>
        <end position="271"/>
    </location>
</feature>